<keyword evidence="14" id="KW-0539">Nucleus</keyword>
<dbReference type="GO" id="GO:0000987">
    <property type="term" value="F:cis-regulatory region sequence-specific DNA binding"/>
    <property type="evidence" value="ECO:0007669"/>
    <property type="project" value="InterPro"/>
</dbReference>
<keyword evidence="9" id="KW-0967">Endosome</keyword>
<dbReference type="PROSITE" id="PS00350">
    <property type="entry name" value="MADS_BOX_1"/>
    <property type="match status" value="1"/>
</dbReference>
<feature type="compositionally biased region" description="Acidic residues" evidence="16">
    <location>
        <begin position="28"/>
        <end position="44"/>
    </location>
</feature>
<comment type="caution">
    <text evidence="21">The sequence shown here is derived from an EMBL/GenBank/DDBJ whole genome shotgun (WGS) entry which is preliminary data.</text>
</comment>
<dbReference type="EMBL" id="CAJNOJ010000034">
    <property type="protein sequence ID" value="CAF0905069.1"/>
    <property type="molecule type" value="Genomic_DNA"/>
</dbReference>
<feature type="region of interest" description="Disordered" evidence="16">
    <location>
        <begin position="469"/>
        <end position="525"/>
    </location>
</feature>
<dbReference type="GO" id="GO:0000981">
    <property type="term" value="F:DNA-binding transcription factor activity, RNA polymerase II-specific"/>
    <property type="evidence" value="ECO:0007669"/>
    <property type="project" value="InterPro"/>
</dbReference>
<dbReference type="PROSITE" id="PS50066">
    <property type="entry name" value="MADS_BOX_2"/>
    <property type="match status" value="1"/>
</dbReference>
<evidence type="ECO:0000256" key="9">
    <source>
        <dbReference type="ARBA" id="ARBA00022753"/>
    </source>
</evidence>
<dbReference type="GO" id="GO:0005096">
    <property type="term" value="F:GTPase activator activity"/>
    <property type="evidence" value="ECO:0007669"/>
    <property type="project" value="UniProtKB-KW"/>
</dbReference>
<dbReference type="InterPro" id="IPR014710">
    <property type="entry name" value="RmlC-like_jellyroll"/>
</dbReference>
<keyword evidence="15" id="KW-0344">Guanine-nucleotide releasing factor</keyword>
<evidence type="ECO:0000313" key="22">
    <source>
        <dbReference type="Proteomes" id="UP000663852"/>
    </source>
</evidence>
<evidence type="ECO:0000256" key="12">
    <source>
        <dbReference type="ARBA" id="ARBA00023136"/>
    </source>
</evidence>
<dbReference type="InterPro" id="IPR000595">
    <property type="entry name" value="cNMP-bd_dom"/>
</dbReference>
<feature type="region of interest" description="Disordered" evidence="16">
    <location>
        <begin position="145"/>
        <end position="172"/>
    </location>
</feature>
<dbReference type="OrthoDB" id="546434at2759"/>
<feature type="domain" description="MADS-box" evidence="18">
    <location>
        <begin position="58"/>
        <end position="118"/>
    </location>
</feature>
<feature type="compositionally biased region" description="Polar residues" evidence="16">
    <location>
        <begin position="1"/>
        <end position="25"/>
    </location>
</feature>
<dbReference type="PRINTS" id="PR00404">
    <property type="entry name" value="MADSDOMAIN"/>
</dbReference>
<feature type="region of interest" description="Disordered" evidence="16">
    <location>
        <begin position="933"/>
        <end position="953"/>
    </location>
</feature>
<evidence type="ECO:0000256" key="14">
    <source>
        <dbReference type="ARBA" id="ARBA00023242"/>
    </source>
</evidence>
<dbReference type="SUPFAM" id="SSF48366">
    <property type="entry name" value="Ras GEF"/>
    <property type="match status" value="1"/>
</dbReference>
<dbReference type="InterPro" id="IPR002100">
    <property type="entry name" value="TF_MADSbox"/>
</dbReference>
<dbReference type="SUPFAM" id="SSF51206">
    <property type="entry name" value="cAMP-binding domain-like"/>
    <property type="match status" value="2"/>
</dbReference>
<dbReference type="InterPro" id="IPR036879">
    <property type="entry name" value="TF_MADSbox_sf"/>
</dbReference>
<protein>
    <submittedName>
        <fullName evidence="21">Uncharacterized protein</fullName>
    </submittedName>
</protein>
<evidence type="ECO:0000256" key="13">
    <source>
        <dbReference type="ARBA" id="ARBA00023163"/>
    </source>
</evidence>
<dbReference type="InterPro" id="IPR001478">
    <property type="entry name" value="PDZ"/>
</dbReference>
<dbReference type="GO" id="GO:0005634">
    <property type="term" value="C:nucleus"/>
    <property type="evidence" value="ECO:0007669"/>
    <property type="project" value="UniProtKB-SubCell"/>
</dbReference>
<evidence type="ECO:0000256" key="2">
    <source>
        <dbReference type="ARBA" id="ARBA00004177"/>
    </source>
</evidence>
<evidence type="ECO:0000259" key="17">
    <source>
        <dbReference type="PROSITE" id="PS50042"/>
    </source>
</evidence>
<dbReference type="Proteomes" id="UP000663852">
    <property type="component" value="Unassembled WGS sequence"/>
</dbReference>
<keyword evidence="5" id="KW-0343">GTPase activation</keyword>
<evidence type="ECO:0000256" key="3">
    <source>
        <dbReference type="ARBA" id="ARBA00004236"/>
    </source>
</evidence>
<dbReference type="Pfam" id="PF00319">
    <property type="entry name" value="SRF-TF"/>
    <property type="match status" value="1"/>
</dbReference>
<feature type="domain" description="N-terminal Ras-GEF" evidence="20">
    <location>
        <begin position="691"/>
        <end position="811"/>
    </location>
</feature>
<dbReference type="PANTHER" id="PTHR45161:SF2">
    <property type="entry name" value="RAP GUANINE NUCLEOTIDE EXCHANGE FACTOR 2"/>
    <property type="match status" value="1"/>
</dbReference>
<dbReference type="AlphaFoldDB" id="A0A813ZV94"/>
<dbReference type="Gene3D" id="3.40.1810.10">
    <property type="entry name" value="Transcription factor, MADS-box"/>
    <property type="match status" value="1"/>
</dbReference>
<dbReference type="InterPro" id="IPR023578">
    <property type="entry name" value="Ras_GEF_dom_sf"/>
</dbReference>
<evidence type="ECO:0000256" key="1">
    <source>
        <dbReference type="ARBA" id="ARBA00004123"/>
    </source>
</evidence>
<evidence type="ECO:0000313" key="21">
    <source>
        <dbReference type="EMBL" id="CAF0905069.1"/>
    </source>
</evidence>
<comment type="subcellular location">
    <subcellularLocation>
        <location evidence="3">Cell membrane</location>
    </subcellularLocation>
    <subcellularLocation>
        <location evidence="4">Cytoplasm</location>
    </subcellularLocation>
    <subcellularLocation>
        <location evidence="2">Endosome</location>
    </subcellularLocation>
    <subcellularLocation>
        <location evidence="1">Nucleus</location>
    </subcellularLocation>
</comment>
<name>A0A813ZV94_ADIRI</name>
<dbReference type="GO" id="GO:0045944">
    <property type="term" value="P:positive regulation of transcription by RNA polymerase II"/>
    <property type="evidence" value="ECO:0007669"/>
    <property type="project" value="InterPro"/>
</dbReference>
<feature type="domain" description="Cyclic nucleotide-binding" evidence="17">
    <location>
        <begin position="558"/>
        <end position="624"/>
    </location>
</feature>
<dbReference type="Pfam" id="PF00618">
    <property type="entry name" value="RasGEF_N"/>
    <property type="match status" value="1"/>
</dbReference>
<feature type="domain" description="PDZ" evidence="19">
    <location>
        <begin position="816"/>
        <end position="889"/>
    </location>
</feature>
<keyword evidence="13" id="KW-0804">Transcription</keyword>
<dbReference type="Gene3D" id="2.60.120.10">
    <property type="entry name" value="Jelly Rolls"/>
    <property type="match status" value="2"/>
</dbReference>
<feature type="compositionally biased region" description="Polar residues" evidence="16">
    <location>
        <begin position="933"/>
        <end position="947"/>
    </location>
</feature>
<evidence type="ECO:0000256" key="16">
    <source>
        <dbReference type="SAM" id="MobiDB-lite"/>
    </source>
</evidence>
<dbReference type="CDD" id="cd00266">
    <property type="entry name" value="MADS_SRF_like"/>
    <property type="match status" value="1"/>
</dbReference>
<evidence type="ECO:0000259" key="18">
    <source>
        <dbReference type="PROSITE" id="PS50066"/>
    </source>
</evidence>
<evidence type="ECO:0000256" key="11">
    <source>
        <dbReference type="ARBA" id="ARBA00023125"/>
    </source>
</evidence>
<keyword evidence="6" id="KW-1003">Cell membrane</keyword>
<evidence type="ECO:0000259" key="20">
    <source>
        <dbReference type="PROSITE" id="PS50212"/>
    </source>
</evidence>
<dbReference type="CDD" id="cd06224">
    <property type="entry name" value="REM"/>
    <property type="match status" value="1"/>
</dbReference>
<dbReference type="GO" id="GO:0005768">
    <property type="term" value="C:endosome"/>
    <property type="evidence" value="ECO:0007669"/>
    <property type="project" value="UniProtKB-SubCell"/>
</dbReference>
<keyword evidence="12" id="KW-0472">Membrane</keyword>
<dbReference type="SUPFAM" id="SSF55455">
    <property type="entry name" value="SRF-like"/>
    <property type="match status" value="1"/>
</dbReference>
<evidence type="ECO:0000259" key="19">
    <source>
        <dbReference type="PROSITE" id="PS50106"/>
    </source>
</evidence>
<dbReference type="CDD" id="cd06755">
    <property type="entry name" value="PDZ_RapGEF2_RapGEF6-like"/>
    <property type="match status" value="1"/>
</dbReference>
<dbReference type="PANTHER" id="PTHR45161">
    <property type="entry name" value="CYTOSKELETON-ASSOCIATED PROTEIN 4"/>
    <property type="match status" value="1"/>
</dbReference>
<evidence type="ECO:0000256" key="8">
    <source>
        <dbReference type="ARBA" id="ARBA00022553"/>
    </source>
</evidence>
<dbReference type="InterPro" id="IPR000651">
    <property type="entry name" value="Ras-like_Gua-exchang_fac_N"/>
</dbReference>
<dbReference type="Pfam" id="PF00595">
    <property type="entry name" value="PDZ"/>
    <property type="match status" value="1"/>
</dbReference>
<organism evidence="21 22">
    <name type="scientific">Adineta ricciae</name>
    <name type="common">Rotifer</name>
    <dbReference type="NCBI Taxonomy" id="249248"/>
    <lineage>
        <taxon>Eukaryota</taxon>
        <taxon>Metazoa</taxon>
        <taxon>Spiralia</taxon>
        <taxon>Gnathifera</taxon>
        <taxon>Rotifera</taxon>
        <taxon>Eurotatoria</taxon>
        <taxon>Bdelloidea</taxon>
        <taxon>Adinetida</taxon>
        <taxon>Adinetidae</taxon>
        <taxon>Adineta</taxon>
    </lineage>
</organism>
<dbReference type="SMART" id="SM00229">
    <property type="entry name" value="RasGEFN"/>
    <property type="match status" value="1"/>
</dbReference>
<accession>A0A813ZV94</accession>
<evidence type="ECO:0000256" key="6">
    <source>
        <dbReference type="ARBA" id="ARBA00022475"/>
    </source>
</evidence>
<evidence type="ECO:0000256" key="7">
    <source>
        <dbReference type="ARBA" id="ARBA00022490"/>
    </source>
</evidence>
<evidence type="ECO:0000256" key="4">
    <source>
        <dbReference type="ARBA" id="ARBA00004496"/>
    </source>
</evidence>
<dbReference type="GO" id="GO:0005085">
    <property type="term" value="F:guanyl-nucleotide exchange factor activity"/>
    <property type="evidence" value="ECO:0007669"/>
    <property type="project" value="UniProtKB-KW"/>
</dbReference>
<sequence length="1008" mass="114526">MSSSSSFYSEQANSQMEPKSFQTISSTDDNEEFIDDDDDDDSESMDNPMKQKKTKKTLGRVKIKMAYIDDKVRRYTTFSKRKTGIMKKAYELATLTGTEVMLLVASETGHVYTYATPKLQPMITSESGKALIQTCLEKDETIVESCSTTDDRPVEERQRKKRTSGSMQDNIPSEIHPIKRAKSKLSEEIKSVNETITPLSTPAAVTVPLSCFFHLDPSQQSMPTSTDLNSSLKTTAMNVVLAPSPSTSQTSPSSNVPLVLTFVLDLHSIQTNQEYDIPTTIVPEEMMYANKKLSSPMYGADLAFRQSVVKIPSDRTVQDLTIINTYLKHLEALSTLRESHIRNLCKTIRYEIHDTHHVLFSRGDLNTCWYILLSGSVFIESTMYLPRASFGKRTPANPYRLNECVILEPSELLVIDYPSVETKESLMRIEHQEQDQSIIDDEDQLQTMTLNRKKSSRIRQRSITVTNSNDIHSSMIRSSHSRASDTSSAYSGSDIMQSSTNGDDCLMINNETDDESEGSSEHSFPIHDHIREVLTKEANERTDDDIEAILEFLHHFPAFADLTLHVRRELCKVLVYAQVEKAQTVVMNDGERYDSWSVIINGIIDDETVTGEPIRTLTVGQSFGCGPTLDQYCHKGIMKTRVDDCQFVVVAQNDYYAILNQGEKDVRKIEENGKIVMMKEKRIDDDEHRMPREIVIKATVEKLLDLLADERQLLDDPTFVEDFLLTYRTFLHDPTIVLNKLLECFQKSTNLTICEHVSRVILSWVNNHYNDFESNTQLNEFLEKFDDELQHHDGEGMRSWKYLLNLACFTRASVRIITLTRSTRDDVLNFNILGGSDTVTHNGIFVSKVECHSKAYEAGLRRGDQILNVNGQSFDYLTHARALEILRGSTHLSLTVKNNLMGFNEIINPEKSPVRKKRHDISLYEQEIRNKLNGSSPIRSHSTTTSPILPMSPTETYRHQARSPLTTIVTPTKNIPSNADKSKPRPLTKRMGLKRAVMQKLKITKNNR</sequence>
<feature type="compositionally biased region" description="Low complexity" evidence="16">
    <location>
        <begin position="484"/>
        <end position="494"/>
    </location>
</feature>
<evidence type="ECO:0000256" key="15">
    <source>
        <dbReference type="PROSITE-ProRule" id="PRU00135"/>
    </source>
</evidence>
<dbReference type="PROSITE" id="PS50212">
    <property type="entry name" value="RASGEF_NTER"/>
    <property type="match status" value="1"/>
</dbReference>
<dbReference type="FunFam" id="3.40.1810.10:FF:000002">
    <property type="entry name" value="Serum response factor b"/>
    <property type="match status" value="1"/>
</dbReference>
<dbReference type="GO" id="GO:0046983">
    <property type="term" value="F:protein dimerization activity"/>
    <property type="evidence" value="ECO:0007669"/>
    <property type="project" value="InterPro"/>
</dbReference>
<dbReference type="Gene3D" id="2.30.42.10">
    <property type="match status" value="1"/>
</dbReference>
<keyword evidence="7" id="KW-0963">Cytoplasm</keyword>
<dbReference type="SMART" id="SM00432">
    <property type="entry name" value="MADS"/>
    <property type="match status" value="1"/>
</dbReference>
<dbReference type="PROSITE" id="PS50106">
    <property type="entry name" value="PDZ"/>
    <property type="match status" value="1"/>
</dbReference>
<feature type="compositionally biased region" description="Basic and acidic residues" evidence="16">
    <location>
        <begin position="149"/>
        <end position="158"/>
    </location>
</feature>
<dbReference type="InterPro" id="IPR018490">
    <property type="entry name" value="cNMP-bd_dom_sf"/>
</dbReference>
<dbReference type="InterPro" id="IPR033897">
    <property type="entry name" value="SRF-like_MADS-box"/>
</dbReference>
<gene>
    <name evidence="21" type="ORF">EDS130_LOCUS9973</name>
</gene>
<keyword evidence="11" id="KW-0238">DNA-binding</keyword>
<dbReference type="GO" id="GO:0005886">
    <property type="term" value="C:plasma membrane"/>
    <property type="evidence" value="ECO:0007669"/>
    <property type="project" value="UniProtKB-SubCell"/>
</dbReference>
<dbReference type="PROSITE" id="PS50042">
    <property type="entry name" value="CNMP_BINDING_3"/>
    <property type="match status" value="1"/>
</dbReference>
<evidence type="ECO:0000256" key="5">
    <source>
        <dbReference type="ARBA" id="ARBA00022468"/>
    </source>
</evidence>
<evidence type="ECO:0000256" key="10">
    <source>
        <dbReference type="ARBA" id="ARBA00023015"/>
    </source>
</evidence>
<keyword evidence="8" id="KW-0597">Phosphoprotein</keyword>
<proteinExistence type="predicted"/>
<dbReference type="Gene3D" id="1.20.870.10">
    <property type="entry name" value="Son of sevenless (SoS) protein Chain: S domain 1"/>
    <property type="match status" value="1"/>
</dbReference>
<feature type="region of interest" description="Disordered" evidence="16">
    <location>
        <begin position="1"/>
        <end position="57"/>
    </location>
</feature>
<dbReference type="SMART" id="SM00228">
    <property type="entry name" value="PDZ"/>
    <property type="match status" value="1"/>
</dbReference>
<reference evidence="21" key="1">
    <citation type="submission" date="2021-02" db="EMBL/GenBank/DDBJ databases">
        <authorList>
            <person name="Nowell W R."/>
        </authorList>
    </citation>
    <scope>NUCLEOTIDE SEQUENCE</scope>
</reference>
<dbReference type="InterPro" id="IPR036034">
    <property type="entry name" value="PDZ_sf"/>
</dbReference>
<keyword evidence="10" id="KW-0805">Transcription regulation</keyword>